<dbReference type="PANTHER" id="PTHR26379">
    <property type="entry name" value="BTB/POZ AND MATH DOMAIN-CONTAINING PROTEIN 1"/>
    <property type="match status" value="1"/>
</dbReference>
<dbReference type="CDD" id="cd00121">
    <property type="entry name" value="MATH"/>
    <property type="match status" value="1"/>
</dbReference>
<dbReference type="InterPro" id="IPR002083">
    <property type="entry name" value="MATH/TRAF_dom"/>
</dbReference>
<reference evidence="5 6" key="1">
    <citation type="journal article" date="2013" name="BMC Genomics">
        <title>The miniature genome of a carnivorous plant Genlisea aurea contains a low number of genes and short non-coding sequences.</title>
        <authorList>
            <person name="Leushkin E.V."/>
            <person name="Sutormin R.A."/>
            <person name="Nabieva E.R."/>
            <person name="Penin A.A."/>
            <person name="Kondrashov A.S."/>
            <person name="Logacheva M.D."/>
        </authorList>
    </citation>
    <scope>NUCLEOTIDE SEQUENCE [LARGE SCALE GENOMIC DNA]</scope>
</reference>
<gene>
    <name evidence="5" type="ORF">M569_11144</name>
</gene>
<dbReference type="Gene3D" id="2.60.210.10">
    <property type="entry name" value="Apoptosis, Tumor Necrosis Factor Receptor Associated Protein 2, Chain A"/>
    <property type="match status" value="1"/>
</dbReference>
<organism evidence="5 6">
    <name type="scientific">Genlisea aurea</name>
    <dbReference type="NCBI Taxonomy" id="192259"/>
    <lineage>
        <taxon>Eukaryota</taxon>
        <taxon>Viridiplantae</taxon>
        <taxon>Streptophyta</taxon>
        <taxon>Embryophyta</taxon>
        <taxon>Tracheophyta</taxon>
        <taxon>Spermatophyta</taxon>
        <taxon>Magnoliopsida</taxon>
        <taxon>eudicotyledons</taxon>
        <taxon>Gunneridae</taxon>
        <taxon>Pentapetalae</taxon>
        <taxon>asterids</taxon>
        <taxon>lamiids</taxon>
        <taxon>Lamiales</taxon>
        <taxon>Lentibulariaceae</taxon>
        <taxon>Genlisea</taxon>
    </lineage>
</organism>
<protein>
    <recommendedName>
        <fullName evidence="7">BTB domain-containing protein</fullName>
    </recommendedName>
</protein>
<dbReference type="SUPFAM" id="SSF49599">
    <property type="entry name" value="TRAF domain-like"/>
    <property type="match status" value="1"/>
</dbReference>
<evidence type="ECO:0000313" key="6">
    <source>
        <dbReference type="Proteomes" id="UP000015453"/>
    </source>
</evidence>
<sequence length="221" mass="25119">WGWDDFLEISELESSKYLKDDSIRIRCSISILLPATVKEFRLRENPIIAFPPTNINNDLKRLLESGNGCDVVFEVDDQKFNAHKSILAARSPVFNALFFGSLSDPNVKCVPIQDMDPHVFKGLLEFVYCDELSGEVYGSMHQSLFVAADRYDFNQLKIHCQNKLYQGICVETVASILLMAEMTNSSVLKSACLEYITCSENIEEVMETEGFRYIAENHPQL</sequence>
<accession>S8C9M5</accession>
<dbReference type="GO" id="GO:0016567">
    <property type="term" value="P:protein ubiquitination"/>
    <property type="evidence" value="ECO:0007669"/>
    <property type="project" value="InterPro"/>
</dbReference>
<feature type="non-terminal residue" evidence="5">
    <location>
        <position position="1"/>
    </location>
</feature>
<evidence type="ECO:0008006" key="7">
    <source>
        <dbReference type="Google" id="ProtNLM"/>
    </source>
</evidence>
<dbReference type="InterPro" id="IPR000210">
    <property type="entry name" value="BTB/POZ_dom"/>
</dbReference>
<feature type="non-terminal residue" evidence="5">
    <location>
        <position position="221"/>
    </location>
</feature>
<dbReference type="Gene3D" id="1.25.40.420">
    <property type="match status" value="1"/>
</dbReference>
<name>S8C9M5_9LAMI</name>
<dbReference type="OrthoDB" id="6701352at2759"/>
<evidence type="ECO:0000256" key="2">
    <source>
        <dbReference type="ARBA" id="ARBA00010846"/>
    </source>
</evidence>
<dbReference type="FunFam" id="3.30.710.10:FF:000159">
    <property type="entry name" value="Speckle-type POZ protein B"/>
    <property type="match status" value="1"/>
</dbReference>
<evidence type="ECO:0000256" key="1">
    <source>
        <dbReference type="ARBA" id="ARBA00004906"/>
    </source>
</evidence>
<comment type="pathway">
    <text evidence="1">Protein modification; protein ubiquitination.</text>
</comment>
<dbReference type="EMBL" id="AUSU01005348">
    <property type="protein sequence ID" value="EPS63639.1"/>
    <property type="molecule type" value="Genomic_DNA"/>
</dbReference>
<dbReference type="Proteomes" id="UP000015453">
    <property type="component" value="Unassembled WGS sequence"/>
</dbReference>
<evidence type="ECO:0000259" key="4">
    <source>
        <dbReference type="PROSITE" id="PS50144"/>
    </source>
</evidence>
<dbReference type="PANTHER" id="PTHR26379:SF187">
    <property type="entry name" value="OS07G0655300 PROTEIN"/>
    <property type="match status" value="1"/>
</dbReference>
<dbReference type="Pfam" id="PF00651">
    <property type="entry name" value="BTB"/>
    <property type="match status" value="1"/>
</dbReference>
<dbReference type="InterPro" id="IPR045005">
    <property type="entry name" value="BPM1-6"/>
</dbReference>
<dbReference type="SMART" id="SM00225">
    <property type="entry name" value="BTB"/>
    <property type="match status" value="1"/>
</dbReference>
<proteinExistence type="inferred from homology"/>
<comment type="similarity">
    <text evidence="2">Belongs to the Tdpoz family.</text>
</comment>
<evidence type="ECO:0000313" key="5">
    <source>
        <dbReference type="EMBL" id="EPS63639.1"/>
    </source>
</evidence>
<dbReference type="PROSITE" id="PS50097">
    <property type="entry name" value="BTB"/>
    <property type="match status" value="1"/>
</dbReference>
<dbReference type="SUPFAM" id="SSF54695">
    <property type="entry name" value="POZ domain"/>
    <property type="match status" value="1"/>
</dbReference>
<dbReference type="InterPro" id="IPR056423">
    <property type="entry name" value="BACK_BPM_SPOP"/>
</dbReference>
<feature type="domain" description="BTB" evidence="3">
    <location>
        <begin position="69"/>
        <end position="136"/>
    </location>
</feature>
<evidence type="ECO:0000259" key="3">
    <source>
        <dbReference type="PROSITE" id="PS50097"/>
    </source>
</evidence>
<dbReference type="PROSITE" id="PS50144">
    <property type="entry name" value="MATH"/>
    <property type="match status" value="1"/>
</dbReference>
<comment type="caution">
    <text evidence="5">The sequence shown here is derived from an EMBL/GenBank/DDBJ whole genome shotgun (WGS) entry which is preliminary data.</text>
</comment>
<feature type="domain" description="MATH" evidence="4">
    <location>
        <begin position="1"/>
        <end position="29"/>
    </location>
</feature>
<keyword evidence="6" id="KW-1185">Reference proteome</keyword>
<dbReference type="Pfam" id="PF24570">
    <property type="entry name" value="BACK_BPM_SPOP"/>
    <property type="match status" value="1"/>
</dbReference>
<dbReference type="InterPro" id="IPR011333">
    <property type="entry name" value="SKP1/BTB/POZ_sf"/>
</dbReference>
<dbReference type="AlphaFoldDB" id="S8C9M5"/>
<dbReference type="Gene3D" id="3.30.710.10">
    <property type="entry name" value="Potassium Channel Kv1.1, Chain A"/>
    <property type="match status" value="1"/>
</dbReference>
<dbReference type="InterPro" id="IPR008974">
    <property type="entry name" value="TRAF-like"/>
</dbReference>